<reference evidence="3 4" key="1">
    <citation type="submission" date="2021-03" db="EMBL/GenBank/DDBJ databases">
        <title>Genomic Encyclopedia of Type Strains, Phase IV (KMG-IV): sequencing the most valuable type-strain genomes for metagenomic binning, comparative biology and taxonomic classification.</title>
        <authorList>
            <person name="Goeker M."/>
        </authorList>
    </citation>
    <scope>NUCLEOTIDE SEQUENCE [LARGE SCALE GENOMIC DNA]</scope>
    <source>
        <strain evidence="3 4">DSM 26048</strain>
    </source>
</reference>
<dbReference type="Proteomes" id="UP001519287">
    <property type="component" value="Unassembled WGS sequence"/>
</dbReference>
<proteinExistence type="predicted"/>
<keyword evidence="2" id="KW-1133">Transmembrane helix</keyword>
<feature type="transmembrane region" description="Helical" evidence="2">
    <location>
        <begin position="6"/>
        <end position="26"/>
    </location>
</feature>
<keyword evidence="2" id="KW-0472">Membrane</keyword>
<name>A0ABS4IWV9_9BACL</name>
<feature type="compositionally biased region" description="Low complexity" evidence="1">
    <location>
        <begin position="305"/>
        <end position="320"/>
    </location>
</feature>
<feature type="compositionally biased region" description="Gly residues" evidence="1">
    <location>
        <begin position="327"/>
        <end position="336"/>
    </location>
</feature>
<gene>
    <name evidence="3" type="ORF">J2Z66_003665</name>
</gene>
<dbReference type="EMBL" id="JAGGLB010000011">
    <property type="protein sequence ID" value="MBP1992057.1"/>
    <property type="molecule type" value="Genomic_DNA"/>
</dbReference>
<evidence type="ECO:0000313" key="4">
    <source>
        <dbReference type="Proteomes" id="UP001519287"/>
    </source>
</evidence>
<accession>A0ABS4IWV9</accession>
<protein>
    <submittedName>
        <fullName evidence="3">Uncharacterized protein</fullName>
    </submittedName>
</protein>
<comment type="caution">
    <text evidence="3">The sequence shown here is derived from an EMBL/GenBank/DDBJ whole genome shotgun (WGS) entry which is preliminary data.</text>
</comment>
<organism evidence="3 4">
    <name type="scientific">Paenibacillus eucommiae</name>
    <dbReference type="NCBI Taxonomy" id="1355755"/>
    <lineage>
        <taxon>Bacteria</taxon>
        <taxon>Bacillati</taxon>
        <taxon>Bacillota</taxon>
        <taxon>Bacilli</taxon>
        <taxon>Bacillales</taxon>
        <taxon>Paenibacillaceae</taxon>
        <taxon>Paenibacillus</taxon>
    </lineage>
</organism>
<keyword evidence="4" id="KW-1185">Reference proteome</keyword>
<feature type="region of interest" description="Disordered" evidence="1">
    <location>
        <begin position="293"/>
        <end position="354"/>
    </location>
</feature>
<feature type="compositionally biased region" description="Low complexity" evidence="1">
    <location>
        <begin position="337"/>
        <end position="346"/>
    </location>
</feature>
<sequence length="354" mass="39903">MWWVVVIIIIISVFFVMSMFRLFSILSKIKRTKSDKGANGAKGKRSRTINYELERPVDLGLRKDVPLQDMERRLKQALPAEFRQKLKTRVLAKYPALSLAEYEWKLLELERYFMMNAVLRHVPMFSEPVDDIWHEMLMFTREYQQFSESFVGYMLHHAPHTEVQPMPGERAWFDWVYSHLFTATPFSELIWHGFCRNPLDPSRIEAFKQESPETLRGTYFNDKCAQRWPGVAETIDHLIGLAKQQIQQANGRSPYSKPENGTTEMLPYLAGAMMFYSITDADGFQRQMDELTPEKTNRQDGGSGCTSSSYDASSDSSNCDSGHHSSGDGGSSGDSGGSSCSSSSCGSGCGGGGD</sequence>
<evidence type="ECO:0000256" key="1">
    <source>
        <dbReference type="SAM" id="MobiDB-lite"/>
    </source>
</evidence>
<evidence type="ECO:0000256" key="2">
    <source>
        <dbReference type="SAM" id="Phobius"/>
    </source>
</evidence>
<keyword evidence="2" id="KW-0812">Transmembrane</keyword>
<dbReference type="RefSeq" id="WP_209972769.1">
    <property type="nucleotide sequence ID" value="NZ_JAGGLB010000011.1"/>
</dbReference>
<evidence type="ECO:0000313" key="3">
    <source>
        <dbReference type="EMBL" id="MBP1992057.1"/>
    </source>
</evidence>